<dbReference type="GO" id="GO:0005886">
    <property type="term" value="C:plasma membrane"/>
    <property type="evidence" value="ECO:0007669"/>
    <property type="project" value="TreeGrafter"/>
</dbReference>
<dbReference type="EC" id="4.2.1.1" evidence="2 7"/>
<dbReference type="Proteomes" id="UP000472269">
    <property type="component" value="Unplaced"/>
</dbReference>
<keyword evidence="3 7" id="KW-0479">Metal-binding</keyword>
<keyword evidence="5" id="KW-0325">Glycoprotein</keyword>
<dbReference type="SUPFAM" id="SSF51069">
    <property type="entry name" value="Carbonic anhydrase"/>
    <property type="match status" value="1"/>
</dbReference>
<dbReference type="GO" id="GO:0004089">
    <property type="term" value="F:carbonate dehydratase activity"/>
    <property type="evidence" value="ECO:0007669"/>
    <property type="project" value="UniProtKB-UniRule"/>
</dbReference>
<comment type="catalytic activity">
    <reaction evidence="7">
        <text>hydrogencarbonate + H(+) = CO2 + H2O</text>
        <dbReference type="Rhea" id="RHEA:10748"/>
        <dbReference type="ChEBI" id="CHEBI:15377"/>
        <dbReference type="ChEBI" id="CHEBI:15378"/>
        <dbReference type="ChEBI" id="CHEBI:16526"/>
        <dbReference type="ChEBI" id="CHEBI:17544"/>
        <dbReference type="EC" id="4.2.1.1"/>
    </reaction>
</comment>
<dbReference type="PANTHER" id="PTHR18952">
    <property type="entry name" value="CARBONIC ANHYDRASE"/>
    <property type="match status" value="1"/>
</dbReference>
<evidence type="ECO:0000259" key="8">
    <source>
        <dbReference type="PROSITE" id="PS51144"/>
    </source>
</evidence>
<accession>A0A663N8R3</accession>
<evidence type="ECO:0000256" key="3">
    <source>
        <dbReference type="ARBA" id="ARBA00022723"/>
    </source>
</evidence>
<dbReference type="GO" id="GO:0008270">
    <property type="term" value="F:zinc ion binding"/>
    <property type="evidence" value="ECO:0007669"/>
    <property type="project" value="UniProtKB-UniRule"/>
</dbReference>
<evidence type="ECO:0000256" key="6">
    <source>
        <dbReference type="ARBA" id="ARBA00023239"/>
    </source>
</evidence>
<comment type="function">
    <text evidence="7">Reversible hydration of carbon dioxide.</text>
</comment>
<dbReference type="PANTHER" id="PTHR18952:SF18">
    <property type="entry name" value="CARBONIC ANHYDRASE 9"/>
    <property type="match status" value="1"/>
</dbReference>
<dbReference type="PROSITE" id="PS51144">
    <property type="entry name" value="ALPHA_CA_2"/>
    <property type="match status" value="1"/>
</dbReference>
<organism evidence="9 10">
    <name type="scientific">Athene cunicularia</name>
    <name type="common">Burrowing owl</name>
    <name type="synonym">Speotyto cunicularia</name>
    <dbReference type="NCBI Taxonomy" id="194338"/>
    <lineage>
        <taxon>Eukaryota</taxon>
        <taxon>Metazoa</taxon>
        <taxon>Chordata</taxon>
        <taxon>Craniata</taxon>
        <taxon>Vertebrata</taxon>
        <taxon>Euteleostomi</taxon>
        <taxon>Archelosauria</taxon>
        <taxon>Archosauria</taxon>
        <taxon>Dinosauria</taxon>
        <taxon>Saurischia</taxon>
        <taxon>Theropoda</taxon>
        <taxon>Coelurosauria</taxon>
        <taxon>Aves</taxon>
        <taxon>Neognathae</taxon>
        <taxon>Neoaves</taxon>
        <taxon>Telluraves</taxon>
        <taxon>Strigiformes</taxon>
        <taxon>Strigidae</taxon>
        <taxon>Athene</taxon>
    </lineage>
</organism>
<dbReference type="InterPro" id="IPR018338">
    <property type="entry name" value="Carbonic_anhydrase_a-class_CS"/>
</dbReference>
<dbReference type="InterPro" id="IPR023561">
    <property type="entry name" value="Carbonic_anhydrase_a-class"/>
</dbReference>
<feature type="domain" description="Alpha-carbonic anhydrase" evidence="8">
    <location>
        <begin position="103"/>
        <end position="359"/>
    </location>
</feature>
<evidence type="ECO:0000256" key="2">
    <source>
        <dbReference type="ARBA" id="ARBA00012925"/>
    </source>
</evidence>
<dbReference type="Gene3D" id="3.10.200.10">
    <property type="entry name" value="Alpha carbonic anhydrase"/>
    <property type="match status" value="1"/>
</dbReference>
<evidence type="ECO:0000313" key="10">
    <source>
        <dbReference type="Proteomes" id="UP000472269"/>
    </source>
</evidence>
<dbReference type="PROSITE" id="PS00162">
    <property type="entry name" value="ALPHA_CA_1"/>
    <property type="match status" value="1"/>
</dbReference>
<dbReference type="Pfam" id="PF00194">
    <property type="entry name" value="Carb_anhydrase"/>
    <property type="match status" value="1"/>
</dbReference>
<dbReference type="InterPro" id="IPR036398">
    <property type="entry name" value="CA_dom_sf"/>
</dbReference>
<reference evidence="9" key="1">
    <citation type="submission" date="2025-08" db="UniProtKB">
        <authorList>
            <consortium name="Ensembl"/>
        </authorList>
    </citation>
    <scope>IDENTIFICATION</scope>
</reference>
<proteinExistence type="inferred from homology"/>
<keyword evidence="4 7" id="KW-0862">Zinc</keyword>
<evidence type="ECO:0000256" key="1">
    <source>
        <dbReference type="ARBA" id="ARBA00010718"/>
    </source>
</evidence>
<evidence type="ECO:0000256" key="7">
    <source>
        <dbReference type="RuleBase" id="RU367011"/>
    </source>
</evidence>
<comment type="cofactor">
    <cofactor evidence="7">
        <name>Zn(2+)</name>
        <dbReference type="ChEBI" id="CHEBI:29105"/>
    </cofactor>
</comment>
<reference evidence="9" key="2">
    <citation type="submission" date="2025-09" db="UniProtKB">
        <authorList>
            <consortium name="Ensembl"/>
        </authorList>
    </citation>
    <scope>IDENTIFICATION</scope>
</reference>
<dbReference type="FunFam" id="3.10.200.10:FF:000003">
    <property type="entry name" value="Carbonic anhydrase 12"/>
    <property type="match status" value="1"/>
</dbReference>
<dbReference type="SMART" id="SM01057">
    <property type="entry name" value="Carb_anhydrase"/>
    <property type="match status" value="1"/>
</dbReference>
<sequence length="413" mass="45129">CPHLCPLSPSLPTLPCPDPPSWLGGLFHSPHDGHYCSASTNASLPGAVVGQAPAPSLCLGPGPGFDLLMPSSIFMGVLQGPGACPLPQHPPNLVSGRLLAQAVSLALPPFLLVPDREHWGVDYLDCGGNVQSPINIDTAKTIFSPQLRPIQLSGYSLPANEKLRLRNNGHTVLLELPESLAITGGYAQQYRAVQLHLHWGSLSGPGSEHTVDGRRFAAEIHVVHYNTKYDTFKEAMVHPDGLAVLGAFLEVGPRENPYYQEILEHLHKIQEEGEEVLVSGFNIAGLLPTNLKLYFHYNGSLTTPPCYQTVKWTVFNQTMMLSHEQVCQSSDLRNDDNKPLQNNFRMVQDMHGRRVLASFQTTLSSAKQLPTGKEHVSVLRLHPAAGVQRWGEKQESRLGVSYKSAAFVWSSAA</sequence>
<keyword evidence="6 7" id="KW-0456">Lyase</keyword>
<name>A0A663N8R3_ATHCN</name>
<evidence type="ECO:0000313" key="9">
    <source>
        <dbReference type="Ensembl" id="ENSACUP00000020131.1"/>
    </source>
</evidence>
<comment type="similarity">
    <text evidence="1 7">Belongs to the alpha-carbonic anhydrase family.</text>
</comment>
<dbReference type="Ensembl" id="ENSACUT00000021474.1">
    <property type="protein sequence ID" value="ENSACUP00000020131.1"/>
    <property type="gene ID" value="ENSACUG00000013471.1"/>
</dbReference>
<evidence type="ECO:0000256" key="5">
    <source>
        <dbReference type="ARBA" id="ARBA00023180"/>
    </source>
</evidence>
<evidence type="ECO:0000256" key="4">
    <source>
        <dbReference type="ARBA" id="ARBA00022833"/>
    </source>
</evidence>
<dbReference type="AlphaFoldDB" id="A0A663N8R3"/>
<dbReference type="InterPro" id="IPR001148">
    <property type="entry name" value="CA_dom"/>
</dbReference>
<protein>
    <recommendedName>
        <fullName evidence="2 7">Carbonic anhydrase</fullName>
        <ecNumber evidence="2 7">4.2.1.1</ecNumber>
    </recommendedName>
</protein>
<keyword evidence="10" id="KW-1185">Reference proteome</keyword>